<evidence type="ECO:0000313" key="2">
    <source>
        <dbReference type="Proteomes" id="UP000315289"/>
    </source>
</evidence>
<protein>
    <submittedName>
        <fullName evidence="1">Uncharacterized protein</fullName>
    </submittedName>
</protein>
<comment type="caution">
    <text evidence="1">The sequence shown here is derived from an EMBL/GenBank/DDBJ whole genome shotgun (WGS) entry which is preliminary data.</text>
</comment>
<reference evidence="1 2" key="1">
    <citation type="journal article" date="2019" name="Front. Microbiol.">
        <title>Ammonia Oxidation by the Arctic Terrestrial Thaumarchaeote Candidatus Nitrosocosmicus arcticus Is Stimulated by Increasing Temperatures.</title>
        <authorList>
            <person name="Alves R.J.E."/>
            <person name="Kerou M."/>
            <person name="Zappe A."/>
            <person name="Bittner R."/>
            <person name="Abby S.S."/>
            <person name="Schmidt H.A."/>
            <person name="Pfeifer K."/>
            <person name="Schleper C."/>
        </authorList>
    </citation>
    <scope>NUCLEOTIDE SEQUENCE [LARGE SCALE GENOMIC DNA]</scope>
    <source>
        <strain evidence="1 2">Kfb</strain>
    </source>
</reference>
<name>A0A557SSB4_9ARCH</name>
<evidence type="ECO:0000313" key="1">
    <source>
        <dbReference type="EMBL" id="TVP39504.1"/>
    </source>
</evidence>
<proteinExistence type="predicted"/>
<accession>A0A557SSB4</accession>
<dbReference type="RefSeq" id="WP_186434285.1">
    <property type="nucleotide sequence ID" value="NZ_ML675590.1"/>
</dbReference>
<gene>
    <name evidence="1" type="ORF">NARC_150098</name>
</gene>
<organism evidence="1 2">
    <name type="scientific">Candidatus Nitrosocosmicus arcticus</name>
    <dbReference type="NCBI Taxonomy" id="2035267"/>
    <lineage>
        <taxon>Archaea</taxon>
        <taxon>Nitrososphaerota</taxon>
        <taxon>Nitrososphaeria</taxon>
        <taxon>Nitrososphaerales</taxon>
        <taxon>Nitrososphaeraceae</taxon>
        <taxon>Candidatus Nitrosocosmicus</taxon>
    </lineage>
</organism>
<sequence>MPQHGEIDNKKNLIYCGYWMTFDDWEDIHKYSPNIDDSNHDVKETIEDIV</sequence>
<keyword evidence="2" id="KW-1185">Reference proteome</keyword>
<dbReference type="Proteomes" id="UP000315289">
    <property type="component" value="Unassembled WGS sequence"/>
</dbReference>
<dbReference type="OrthoDB" id="11604at2157"/>
<dbReference type="AlphaFoldDB" id="A0A557SSB4"/>
<dbReference type="EMBL" id="VOAH01000015">
    <property type="protein sequence ID" value="TVP39504.1"/>
    <property type="molecule type" value="Genomic_DNA"/>
</dbReference>